<sequence>MLSDVIGIAVILVLLACPVLVVVGQAAWGVRIGQAQPGARASGPRGS</sequence>
<evidence type="ECO:0000313" key="3">
    <source>
        <dbReference type="Proteomes" id="UP000326702"/>
    </source>
</evidence>
<organism evidence="2 3">
    <name type="scientific">Luteimicrobium xylanilyticum</name>
    <dbReference type="NCBI Taxonomy" id="1133546"/>
    <lineage>
        <taxon>Bacteria</taxon>
        <taxon>Bacillati</taxon>
        <taxon>Actinomycetota</taxon>
        <taxon>Actinomycetes</taxon>
        <taxon>Micrococcales</taxon>
        <taxon>Luteimicrobium</taxon>
    </lineage>
</organism>
<keyword evidence="1" id="KW-0812">Transmembrane</keyword>
<dbReference type="KEGG" id="lxl:KDY119_01252"/>
<protein>
    <submittedName>
        <fullName evidence="2">Uncharacterized protein</fullName>
    </submittedName>
</protein>
<accession>A0A5P9Q8I2</accession>
<name>A0A5P9Q8I2_9MICO</name>
<dbReference type="RefSeq" id="WP_153022075.1">
    <property type="nucleotide sequence ID" value="NZ_BAABIH010000012.1"/>
</dbReference>
<dbReference type="Proteomes" id="UP000326702">
    <property type="component" value="Chromosome"/>
</dbReference>
<dbReference type="AlphaFoldDB" id="A0A5P9Q8I2"/>
<feature type="transmembrane region" description="Helical" evidence="1">
    <location>
        <begin position="6"/>
        <end position="30"/>
    </location>
</feature>
<keyword evidence="1" id="KW-0472">Membrane</keyword>
<keyword evidence="1" id="KW-1133">Transmembrane helix</keyword>
<gene>
    <name evidence="2" type="ORF">KDY119_01252</name>
</gene>
<evidence type="ECO:0000313" key="2">
    <source>
        <dbReference type="EMBL" id="QFU97753.1"/>
    </source>
</evidence>
<dbReference type="EMBL" id="CP045529">
    <property type="protein sequence ID" value="QFU97753.1"/>
    <property type="molecule type" value="Genomic_DNA"/>
</dbReference>
<keyword evidence="3" id="KW-1185">Reference proteome</keyword>
<reference evidence="2 3" key="1">
    <citation type="submission" date="2019-10" db="EMBL/GenBank/DDBJ databases">
        <title>Genome sequence of Luteimicrobium xylanilyticum HY-24.</title>
        <authorList>
            <person name="Kim D.Y."/>
            <person name="Park H.-Y."/>
        </authorList>
    </citation>
    <scope>NUCLEOTIDE SEQUENCE [LARGE SCALE GENOMIC DNA]</scope>
    <source>
        <strain evidence="2 3">HY-24</strain>
    </source>
</reference>
<proteinExistence type="predicted"/>
<evidence type="ECO:0000256" key="1">
    <source>
        <dbReference type="SAM" id="Phobius"/>
    </source>
</evidence>